<dbReference type="GO" id="GO:0003677">
    <property type="term" value="F:DNA binding"/>
    <property type="evidence" value="ECO:0007669"/>
    <property type="project" value="InterPro"/>
</dbReference>
<sequence>MTTALLAKHVVLVDGGRAPGQFERTPSGVSVNDFKLNLVKSTLSIREIVEKFSQGHNIILSDIDIISNGPNAKDKDIKFVSSDIFAIDIDDKKYETDPVKVFEAQKGKAVGMFYTFNHGITGNRYRLLYQLDQRVTNQKELQGIINCVMADLRQQGIAGVDSQAKNVHMPVRGGHWGKHKYFVHGSPIKLNTQELLIKVREKIKQREAALKERYKEVENQVLPPFEVLKEAAETIGHLPSGAGVTEEWLRLTYGLKYAADIGQLTDDEGFDLFNIISGGEQPYNYWDRMSANGEATIASFIEYAKKKGFKFKHAYTNEQPIDPVYEHETINITDFVSKNDAKQLLDRNEKLLVDSPTGSGKTTAFINAMKELAAEDVSESNFFILAVPTIALVDQLAKKHNLLPVKSGDRTMFKSKGTLHNYTEKGNRVVVSTYDMTSRIVKFLRNEYNHFRFSITVDEIHKFVTDYNKGYRYLAVRSLEGVSKEFEVVSYIGLSGTPDEVYKNQFDKVIEFKKNNQASPAKSFRVFTYKDRKNEMPYLIQLIKAYVLLADARLLVFIQSKKAIKEIESVLNKNKIKAVSLTSDNKDKGMYKQLVEQETVNEDVQVILSTTVIADGINILNDSPNWGVITVATNTSDLFNISTIRQMSNRFRRPYLFHGIYTQESKSEEKAKKSYFLEGAFSYRLKRSEELVKETKEFISESPEKFLEGIIEKERGVFLKEETDLQIDYTHVRHKTVRDRESYYRLYRKAFMKAVSDVLGLPISLEFDIDKNIDTGFLAAIDFSTTQQETQEAIEETKLSDQEKKEGIKDKFTDEVYEAYELGKSIIIEQFENEVLPMHAACIKGLYEILGYRSCKIAVMNVNRKADTHSLKNDIRYMMDYAYMYIYGLKTKTWKILSSLLNISEFISNDDYKEEVEKIAKKHRVSVKEVKSVERMVNIETRKSNGVRQKRTGVKTIYGLAEKHELEWKEIIHAMENLIEKEAFRGKQKERMREVIKQVKKEQQRQEIISMGWTLENQ</sequence>
<dbReference type="PROSITE" id="PS51192">
    <property type="entry name" value="HELICASE_ATP_BIND_1"/>
    <property type="match status" value="1"/>
</dbReference>
<proteinExistence type="predicted"/>
<name>A0A2A2ID04_9BACI</name>
<dbReference type="AlphaFoldDB" id="A0A2A2ID04"/>
<dbReference type="InterPro" id="IPR014001">
    <property type="entry name" value="Helicase_ATP-bd"/>
</dbReference>
<accession>A0A2A2ID04</accession>
<dbReference type="SMART" id="SM00487">
    <property type="entry name" value="DEXDc"/>
    <property type="match status" value="1"/>
</dbReference>
<feature type="domain" description="Helicase ATP-binding" evidence="1">
    <location>
        <begin position="342"/>
        <end position="516"/>
    </location>
</feature>
<gene>
    <name evidence="2" type="ORF">CIL05_12745</name>
</gene>
<dbReference type="Proteomes" id="UP000218887">
    <property type="component" value="Unassembled WGS sequence"/>
</dbReference>
<evidence type="ECO:0000313" key="3">
    <source>
        <dbReference type="Proteomes" id="UP000218887"/>
    </source>
</evidence>
<reference evidence="2 3" key="1">
    <citation type="submission" date="2017-08" db="EMBL/GenBank/DDBJ databases">
        <title>Virgibacillus indicus sp. nov. and Virgibacillus profoundi sp. nov, two moderately halophilic bacteria isolated from marine sediment by using the Microfluidic Streak Plate.</title>
        <authorList>
            <person name="Xu B."/>
            <person name="Hu B."/>
            <person name="Wang J."/>
            <person name="Zhu Y."/>
            <person name="Huang L."/>
            <person name="Du W."/>
            <person name="Huang Y."/>
        </authorList>
    </citation>
    <scope>NUCLEOTIDE SEQUENCE [LARGE SCALE GENOMIC DNA]</scope>
    <source>
        <strain evidence="2 3">IO3-P3-H5</strain>
    </source>
</reference>
<dbReference type="Gene3D" id="3.40.50.300">
    <property type="entry name" value="P-loop containing nucleotide triphosphate hydrolases"/>
    <property type="match status" value="2"/>
</dbReference>
<dbReference type="RefSeq" id="WP_095655929.1">
    <property type="nucleotide sequence ID" value="NZ_NPOA01000008.1"/>
</dbReference>
<dbReference type="SUPFAM" id="SSF52540">
    <property type="entry name" value="P-loop containing nucleoside triphosphate hydrolases"/>
    <property type="match status" value="1"/>
</dbReference>
<organism evidence="2 3">
    <name type="scientific">Virgibacillus profundi</name>
    <dbReference type="NCBI Taxonomy" id="2024555"/>
    <lineage>
        <taxon>Bacteria</taxon>
        <taxon>Bacillati</taxon>
        <taxon>Bacillota</taxon>
        <taxon>Bacilli</taxon>
        <taxon>Bacillales</taxon>
        <taxon>Bacillaceae</taxon>
        <taxon>Virgibacillus</taxon>
    </lineage>
</organism>
<dbReference type="EMBL" id="NPOA01000008">
    <property type="protein sequence ID" value="PAV29258.1"/>
    <property type="molecule type" value="Genomic_DNA"/>
</dbReference>
<dbReference type="InterPro" id="IPR027417">
    <property type="entry name" value="P-loop_NTPase"/>
</dbReference>
<dbReference type="GO" id="GO:0016787">
    <property type="term" value="F:hydrolase activity"/>
    <property type="evidence" value="ECO:0007669"/>
    <property type="project" value="InterPro"/>
</dbReference>
<keyword evidence="3" id="KW-1185">Reference proteome</keyword>
<evidence type="ECO:0000313" key="2">
    <source>
        <dbReference type="EMBL" id="PAV29258.1"/>
    </source>
</evidence>
<protein>
    <recommendedName>
        <fullName evidence="1">Helicase ATP-binding domain-containing protein</fullName>
    </recommendedName>
</protein>
<evidence type="ECO:0000259" key="1">
    <source>
        <dbReference type="PROSITE" id="PS51192"/>
    </source>
</evidence>
<dbReference type="Pfam" id="PF04851">
    <property type="entry name" value="ResIII"/>
    <property type="match status" value="1"/>
</dbReference>
<dbReference type="OrthoDB" id="2943946at2"/>
<dbReference type="InterPro" id="IPR006935">
    <property type="entry name" value="Helicase/UvrB_N"/>
</dbReference>
<comment type="caution">
    <text evidence="2">The sequence shown here is derived from an EMBL/GenBank/DDBJ whole genome shotgun (WGS) entry which is preliminary data.</text>
</comment>
<dbReference type="GO" id="GO:0005524">
    <property type="term" value="F:ATP binding"/>
    <property type="evidence" value="ECO:0007669"/>
    <property type="project" value="InterPro"/>
</dbReference>